<dbReference type="InterPro" id="IPR027640">
    <property type="entry name" value="Kinesin-like_fam"/>
</dbReference>
<feature type="non-terminal residue" evidence="4">
    <location>
        <position position="718"/>
    </location>
</feature>
<feature type="region of interest" description="Disordered" evidence="2">
    <location>
        <begin position="172"/>
        <end position="240"/>
    </location>
</feature>
<dbReference type="InterPro" id="IPR013761">
    <property type="entry name" value="SAM/pointed_sf"/>
</dbReference>
<dbReference type="AlphaFoldDB" id="A0A812WXK1"/>
<dbReference type="PROSITE" id="PS50067">
    <property type="entry name" value="KINESIN_MOTOR_2"/>
    <property type="match status" value="1"/>
</dbReference>
<feature type="compositionally biased region" description="Polar residues" evidence="2">
    <location>
        <begin position="61"/>
        <end position="76"/>
    </location>
</feature>
<organism evidence="4 5">
    <name type="scientific">Symbiodinium pilosum</name>
    <name type="common">Dinoflagellate</name>
    <dbReference type="NCBI Taxonomy" id="2952"/>
    <lineage>
        <taxon>Eukaryota</taxon>
        <taxon>Sar</taxon>
        <taxon>Alveolata</taxon>
        <taxon>Dinophyceae</taxon>
        <taxon>Suessiales</taxon>
        <taxon>Symbiodiniaceae</taxon>
        <taxon>Symbiodinium</taxon>
    </lineage>
</organism>
<dbReference type="SMART" id="SM00129">
    <property type="entry name" value="KISc"/>
    <property type="match status" value="1"/>
</dbReference>
<dbReference type="PRINTS" id="PR00380">
    <property type="entry name" value="KINESINHEAVY"/>
</dbReference>
<dbReference type="GO" id="GO:0008017">
    <property type="term" value="F:microtubule binding"/>
    <property type="evidence" value="ECO:0007669"/>
    <property type="project" value="InterPro"/>
</dbReference>
<dbReference type="GO" id="GO:0005871">
    <property type="term" value="C:kinesin complex"/>
    <property type="evidence" value="ECO:0007669"/>
    <property type="project" value="TreeGrafter"/>
</dbReference>
<evidence type="ECO:0000259" key="3">
    <source>
        <dbReference type="PROSITE" id="PS50067"/>
    </source>
</evidence>
<dbReference type="InterPro" id="IPR027417">
    <property type="entry name" value="P-loop_NTPase"/>
</dbReference>
<evidence type="ECO:0000313" key="4">
    <source>
        <dbReference type="EMBL" id="CAE7694626.1"/>
    </source>
</evidence>
<dbReference type="PANTHER" id="PTHR24115">
    <property type="entry name" value="KINESIN-RELATED"/>
    <property type="match status" value="1"/>
</dbReference>
<evidence type="ECO:0000256" key="1">
    <source>
        <dbReference type="PROSITE-ProRule" id="PRU00283"/>
    </source>
</evidence>
<dbReference type="InterPro" id="IPR001752">
    <property type="entry name" value="Kinesin_motor_dom"/>
</dbReference>
<dbReference type="PANTHER" id="PTHR24115:SF0">
    <property type="entry name" value="FI21273P1-RELATED"/>
    <property type="match status" value="1"/>
</dbReference>
<dbReference type="Gene3D" id="3.40.850.10">
    <property type="entry name" value="Kinesin motor domain"/>
    <property type="match status" value="1"/>
</dbReference>
<feature type="region of interest" description="Disordered" evidence="2">
    <location>
        <begin position="699"/>
        <end position="718"/>
    </location>
</feature>
<feature type="domain" description="Kinesin motor" evidence="3">
    <location>
        <begin position="284"/>
        <end position="610"/>
    </location>
</feature>
<feature type="region of interest" description="Disordered" evidence="2">
    <location>
        <begin position="55"/>
        <end position="76"/>
    </location>
</feature>
<dbReference type="EMBL" id="CAJNIZ010044595">
    <property type="protein sequence ID" value="CAE7694626.1"/>
    <property type="molecule type" value="Genomic_DNA"/>
</dbReference>
<dbReference type="GO" id="GO:0007018">
    <property type="term" value="P:microtubule-based movement"/>
    <property type="evidence" value="ECO:0007669"/>
    <property type="project" value="InterPro"/>
</dbReference>
<feature type="binding site" evidence="1">
    <location>
        <begin position="375"/>
        <end position="382"/>
    </location>
    <ligand>
        <name>ATP</name>
        <dbReference type="ChEBI" id="CHEBI:30616"/>
    </ligand>
</feature>
<dbReference type="GO" id="GO:0016887">
    <property type="term" value="F:ATP hydrolysis activity"/>
    <property type="evidence" value="ECO:0007669"/>
    <property type="project" value="TreeGrafter"/>
</dbReference>
<keyword evidence="5" id="KW-1185">Reference proteome</keyword>
<evidence type="ECO:0000313" key="5">
    <source>
        <dbReference type="Proteomes" id="UP000649617"/>
    </source>
</evidence>
<accession>A0A812WXK1</accession>
<dbReference type="GO" id="GO:0005874">
    <property type="term" value="C:microtubule"/>
    <property type="evidence" value="ECO:0007669"/>
    <property type="project" value="TreeGrafter"/>
</dbReference>
<comment type="similarity">
    <text evidence="1">Belongs to the TRAFAC class myosin-kinesin ATPase superfamily. Kinesin family.</text>
</comment>
<feature type="region of interest" description="Disordered" evidence="2">
    <location>
        <begin position="93"/>
        <end position="119"/>
    </location>
</feature>
<keyword evidence="1" id="KW-0505">Motor protein</keyword>
<evidence type="ECO:0000256" key="2">
    <source>
        <dbReference type="SAM" id="MobiDB-lite"/>
    </source>
</evidence>
<dbReference type="GO" id="GO:0005819">
    <property type="term" value="C:spindle"/>
    <property type="evidence" value="ECO:0007669"/>
    <property type="project" value="TreeGrafter"/>
</dbReference>
<gene>
    <name evidence="4" type="primary">DSK1</name>
    <name evidence="4" type="ORF">SPIL2461_LOCUS19472</name>
</gene>
<dbReference type="InterPro" id="IPR036961">
    <property type="entry name" value="Kinesin_motor_dom_sf"/>
</dbReference>
<proteinExistence type="inferred from homology"/>
<keyword evidence="1" id="KW-0547">Nucleotide-binding</keyword>
<comment type="caution">
    <text evidence="4">The sequence shown here is derived from an EMBL/GenBank/DDBJ whole genome shotgun (WGS) entry which is preliminary data.</text>
</comment>
<dbReference type="SUPFAM" id="SSF47769">
    <property type="entry name" value="SAM/Pointed domain"/>
    <property type="match status" value="1"/>
</dbReference>
<dbReference type="GO" id="GO:0005524">
    <property type="term" value="F:ATP binding"/>
    <property type="evidence" value="ECO:0007669"/>
    <property type="project" value="UniProtKB-UniRule"/>
</dbReference>
<dbReference type="Proteomes" id="UP000649617">
    <property type="component" value="Unassembled WGS sequence"/>
</dbReference>
<dbReference type="GO" id="GO:0003777">
    <property type="term" value="F:microtubule motor activity"/>
    <property type="evidence" value="ECO:0007669"/>
    <property type="project" value="InterPro"/>
</dbReference>
<sequence length="718" mass="78800">MSDLEAALGALGLEPFLPKLHELGVHHLCQVGDLLTADLAEAGLSRVQTRQLQRAAAERSAGSSPPKSACQSQRLSLQSDGALERSAIVWDAPAMHHQRQMEPEIEREESEKSESPRSPEVQAFFRLDVGFDDSPLQQSLPEALRKRLDTRKLRSQKLEALGAQGTACAATQLAQPATQRSERSERFELQLGRTRPGEEPDAIPSSARSAYKSPKRRSVNEAASARGYTEAHAKEVSTPRAGRQMFDKNTLRRMQREVFMLALQTFQKTLEVEPPTPRRACGARVQVFVRIRPIFKSDLEKDDFDVVSIPGRGQVMLHSCLFEADLKSPFIMHHTFHFDQVFGQAVTNQTVYRDAAAEIIQSSCSGGVGLLFMFGQTGSGKTHTMCAIEQMASEDIFASLDEDSEPAVSIQFLELRGDKCYDLLANSLGKDFPQLKLREHGNGTYHAEGAMELYPRCPEDMRIVLETAHARRRTSATGANAVSSRSHAVCLIRVGTAGGRTRSTRAGLLVLVDCAGSERRKDSMYHSKERQQESAEINTSLCALKDCCRALASMPRVPPHVLRGSALTKLLAPGLIGGGRLAVICTASPCASDTEHTVATLRLGAALAGCIEKEEKEALEIREQRPTKTHPNQWTPEEVRVWIANLDSGSFVDVLGCLPSDTTGQMLVRFTAKRCAQLCGSSRRGQDFFKLLHEAMQDDAKSQKSSKSLGLAQTAPTN</sequence>
<dbReference type="SUPFAM" id="SSF52540">
    <property type="entry name" value="P-loop containing nucleoside triphosphate hydrolases"/>
    <property type="match status" value="1"/>
</dbReference>
<keyword evidence="1" id="KW-0067">ATP-binding</keyword>
<dbReference type="OrthoDB" id="3176171at2759"/>
<protein>
    <submittedName>
        <fullName evidence="4">DSK1 protein</fullName>
    </submittedName>
</protein>
<dbReference type="Pfam" id="PF00225">
    <property type="entry name" value="Kinesin"/>
    <property type="match status" value="1"/>
</dbReference>
<name>A0A812WXK1_SYMPI</name>
<reference evidence="4" key="1">
    <citation type="submission" date="2021-02" db="EMBL/GenBank/DDBJ databases">
        <authorList>
            <person name="Dougan E. K."/>
            <person name="Rhodes N."/>
            <person name="Thang M."/>
            <person name="Chan C."/>
        </authorList>
    </citation>
    <scope>NUCLEOTIDE SEQUENCE</scope>
</reference>
<feature type="compositionally biased region" description="Basic and acidic residues" evidence="2">
    <location>
        <begin position="99"/>
        <end position="117"/>
    </location>
</feature>